<reference evidence="1" key="1">
    <citation type="submission" date="2018-10" db="EMBL/GenBank/DDBJ databases">
        <title>Hidden diversity of soil giant viruses.</title>
        <authorList>
            <person name="Schulz F."/>
            <person name="Alteio L."/>
            <person name="Goudeau D."/>
            <person name="Ryan E.M."/>
            <person name="Malmstrom R.R."/>
            <person name="Blanchard J."/>
            <person name="Woyke T."/>
        </authorList>
    </citation>
    <scope>NUCLEOTIDE SEQUENCE</scope>
    <source>
        <strain evidence="1">SYV1</strain>
    </source>
</reference>
<organism evidence="1">
    <name type="scientific">Sylvanvirus sp</name>
    <dbReference type="NCBI Taxonomy" id="2487774"/>
    <lineage>
        <taxon>Viruses</taxon>
    </lineage>
</organism>
<gene>
    <name evidence="1" type="ORF">Sylvanvirus10_18</name>
</gene>
<dbReference type="EMBL" id="MK072516">
    <property type="protein sequence ID" value="AYV86821.1"/>
    <property type="molecule type" value="Genomic_DNA"/>
</dbReference>
<evidence type="ECO:0000313" key="1">
    <source>
        <dbReference type="EMBL" id="AYV86821.1"/>
    </source>
</evidence>
<sequence>MAQYQQFLVSCLGITPAEIMKGFSIRPRNPEDVKSFTDEIFLRNNSSQLIEIQTSDNIFHLNPGEVDNEVSEGSRVDVNIQPFGFITTLEAGNLYNVTDTGVQKVTTKQCNVSNAQAFKRLRHLFY</sequence>
<name>A0A3G5AJS2_9VIRU</name>
<proteinExistence type="predicted"/>
<accession>A0A3G5AJS2</accession>
<protein>
    <submittedName>
        <fullName evidence="1">Uncharacterized protein</fullName>
    </submittedName>
</protein>